<keyword evidence="8" id="KW-1185">Reference proteome</keyword>
<keyword evidence="5" id="KW-0472">Membrane</keyword>
<protein>
    <submittedName>
        <fullName evidence="7">AAA family ATPase</fullName>
    </submittedName>
</protein>
<evidence type="ECO:0000256" key="2">
    <source>
        <dbReference type="ARBA" id="ARBA00022448"/>
    </source>
</evidence>
<dbReference type="Gene3D" id="3.40.50.300">
    <property type="entry name" value="P-loop containing nucleotide triphosphate hydrolases"/>
    <property type="match status" value="1"/>
</dbReference>
<proteinExistence type="predicted"/>
<evidence type="ECO:0000259" key="6">
    <source>
        <dbReference type="Pfam" id="PF13175"/>
    </source>
</evidence>
<evidence type="ECO:0000256" key="5">
    <source>
        <dbReference type="ARBA" id="ARBA00023136"/>
    </source>
</evidence>
<dbReference type="InterPro" id="IPR027417">
    <property type="entry name" value="P-loop_NTPase"/>
</dbReference>
<evidence type="ECO:0000313" key="7">
    <source>
        <dbReference type="EMBL" id="MFD1432507.1"/>
    </source>
</evidence>
<comment type="caution">
    <text evidence="7">The sequence shown here is derived from an EMBL/GenBank/DDBJ whole genome shotgun (WGS) entry which is preliminary data.</text>
</comment>
<dbReference type="PANTHER" id="PTHR42771:SF2">
    <property type="entry name" value="IRON(3+)-HYDROXAMATE IMPORT ATP-BINDING PROTEIN FHUC"/>
    <property type="match status" value="1"/>
</dbReference>
<dbReference type="EMBL" id="JBHTOG010000038">
    <property type="protein sequence ID" value="MFD1432507.1"/>
    <property type="molecule type" value="Genomic_DNA"/>
</dbReference>
<name>A0ABW4CP04_9LACO</name>
<keyword evidence="3" id="KW-1003">Cell membrane</keyword>
<feature type="domain" description="Endonuclease GajA/Old nuclease/RecF-like AAA" evidence="6">
    <location>
        <begin position="192"/>
        <end position="243"/>
    </location>
</feature>
<evidence type="ECO:0000313" key="8">
    <source>
        <dbReference type="Proteomes" id="UP001597192"/>
    </source>
</evidence>
<dbReference type="SUPFAM" id="SSF52540">
    <property type="entry name" value="P-loop containing nucleoside triphosphate hydrolases"/>
    <property type="match status" value="1"/>
</dbReference>
<gene>
    <name evidence="7" type="ORF">ACFQ47_07395</name>
</gene>
<reference evidence="8" key="1">
    <citation type="journal article" date="2019" name="Int. J. Syst. Evol. Microbiol.">
        <title>The Global Catalogue of Microorganisms (GCM) 10K type strain sequencing project: providing services to taxonomists for standard genome sequencing and annotation.</title>
        <authorList>
            <consortium name="The Broad Institute Genomics Platform"/>
            <consortium name="The Broad Institute Genome Sequencing Center for Infectious Disease"/>
            <person name="Wu L."/>
            <person name="Ma J."/>
        </authorList>
    </citation>
    <scope>NUCLEOTIDE SEQUENCE [LARGE SCALE GENOMIC DNA]</scope>
    <source>
        <strain evidence="8">CCM 8947</strain>
    </source>
</reference>
<organism evidence="7 8">
    <name type="scientific">Lacticaseibacillus yichunensis</name>
    <dbReference type="NCBI Taxonomy" id="2486015"/>
    <lineage>
        <taxon>Bacteria</taxon>
        <taxon>Bacillati</taxon>
        <taxon>Bacillota</taxon>
        <taxon>Bacilli</taxon>
        <taxon>Lactobacillales</taxon>
        <taxon>Lactobacillaceae</taxon>
        <taxon>Lacticaseibacillus</taxon>
    </lineage>
</organism>
<evidence type="ECO:0000256" key="1">
    <source>
        <dbReference type="ARBA" id="ARBA00004202"/>
    </source>
</evidence>
<keyword evidence="4" id="KW-0406">Ion transport</keyword>
<evidence type="ECO:0000256" key="4">
    <source>
        <dbReference type="ARBA" id="ARBA00023065"/>
    </source>
</evidence>
<keyword evidence="2" id="KW-0813">Transport</keyword>
<dbReference type="PANTHER" id="PTHR42771">
    <property type="entry name" value="IRON(3+)-HYDROXAMATE IMPORT ATP-BINDING PROTEIN FHUC"/>
    <property type="match status" value="1"/>
</dbReference>
<dbReference type="Pfam" id="PF13175">
    <property type="entry name" value="AAA_15"/>
    <property type="match status" value="1"/>
</dbReference>
<sequence>MQYLESFRLPDEDAEWQFFVSQKSRAFSDYYPFQIFPDKQLTDLSFEPVTILYGDNGSGKSTLLNIIAEKLGLARAALYNRSSFFEDYLARCDFQLARALPAKSAIVTSDEVFDAMLHTRALNQGIDDAREDMFKDYLQNKFGDFHYHDLSDYDELKKVLETRRKTQSRYVRDNLAKNAREYSNGESAMQYFQDKLQDDQLYLLDEPEISLSPTHQQELAKLLTDSARFFGDQFIIATHSPFVLAIPHAKIYDLDSVPVRTKKWQALPEVQAYAAFFREHQDEFE</sequence>
<evidence type="ECO:0000256" key="3">
    <source>
        <dbReference type="ARBA" id="ARBA00022475"/>
    </source>
</evidence>
<dbReference type="Proteomes" id="UP001597192">
    <property type="component" value="Unassembled WGS sequence"/>
</dbReference>
<comment type="subcellular location">
    <subcellularLocation>
        <location evidence="1">Cell membrane</location>
        <topology evidence="1">Peripheral membrane protein</topology>
    </subcellularLocation>
</comment>
<dbReference type="InterPro" id="IPR041685">
    <property type="entry name" value="AAA_GajA/Old/RecF-like"/>
</dbReference>
<accession>A0ABW4CP04</accession>
<dbReference type="RefSeq" id="WP_125696662.1">
    <property type="nucleotide sequence ID" value="NZ_JBHTOG010000038.1"/>
</dbReference>
<dbReference type="InterPro" id="IPR051535">
    <property type="entry name" value="Siderophore_ABC-ATPase"/>
</dbReference>